<protein>
    <submittedName>
        <fullName evidence="2">Uncharacterized protein</fullName>
    </submittedName>
</protein>
<dbReference type="EMBL" id="QGDQ01000064">
    <property type="protein sequence ID" value="PWJ43414.1"/>
    <property type="molecule type" value="Genomic_DNA"/>
</dbReference>
<feature type="region of interest" description="Disordered" evidence="1">
    <location>
        <begin position="1"/>
        <end position="20"/>
    </location>
</feature>
<evidence type="ECO:0000313" key="2">
    <source>
        <dbReference type="EMBL" id="PWJ43414.1"/>
    </source>
</evidence>
<organism evidence="2 3">
    <name type="scientific">Quadrisphaera granulorum</name>
    <dbReference type="NCBI Taxonomy" id="317664"/>
    <lineage>
        <taxon>Bacteria</taxon>
        <taxon>Bacillati</taxon>
        <taxon>Actinomycetota</taxon>
        <taxon>Actinomycetes</taxon>
        <taxon>Kineosporiales</taxon>
        <taxon>Kineosporiaceae</taxon>
        <taxon>Quadrisphaera</taxon>
    </lineage>
</organism>
<keyword evidence="3" id="KW-1185">Reference proteome</keyword>
<dbReference type="Proteomes" id="UP000245469">
    <property type="component" value="Unassembled WGS sequence"/>
</dbReference>
<sequence length="162" mass="17069">MIPSTTSSPGSSFASPEKGRCTAGRPRFRLMLVGAALAVTGALGVSNAAPSQALTFNPGVFTSSVYLSQSETRSLADSVAPQLATKASRACRILGVSIPGAGCTVVMMAHGNRFKSAVSRAADSQGCLRIRMSGTPQQWLTMRSFPVILGWYADHNRIYCKP</sequence>
<reference evidence="2 3" key="1">
    <citation type="submission" date="2018-03" db="EMBL/GenBank/DDBJ databases">
        <title>Genomic Encyclopedia of Archaeal and Bacterial Type Strains, Phase II (KMG-II): from individual species to whole genera.</title>
        <authorList>
            <person name="Goeker M."/>
        </authorList>
    </citation>
    <scope>NUCLEOTIDE SEQUENCE [LARGE SCALE GENOMIC DNA]</scope>
    <source>
        <strain evidence="2 3">DSM 44889</strain>
    </source>
</reference>
<dbReference type="RefSeq" id="WP_170131701.1">
    <property type="nucleotide sequence ID" value="NZ_QGDQ01000064.1"/>
</dbReference>
<comment type="caution">
    <text evidence="2">The sequence shown here is derived from an EMBL/GenBank/DDBJ whole genome shotgun (WGS) entry which is preliminary data.</text>
</comment>
<name>A0A315ZF94_9ACTN</name>
<evidence type="ECO:0000256" key="1">
    <source>
        <dbReference type="SAM" id="MobiDB-lite"/>
    </source>
</evidence>
<feature type="compositionally biased region" description="Low complexity" evidence="1">
    <location>
        <begin position="1"/>
        <end position="16"/>
    </location>
</feature>
<accession>A0A315ZF94</accession>
<evidence type="ECO:0000313" key="3">
    <source>
        <dbReference type="Proteomes" id="UP000245469"/>
    </source>
</evidence>
<dbReference type="AlphaFoldDB" id="A0A315ZF94"/>
<proteinExistence type="predicted"/>
<gene>
    <name evidence="2" type="ORF">BXY45_1642</name>
</gene>